<dbReference type="Pfam" id="PF02632">
    <property type="entry name" value="BioY"/>
    <property type="match status" value="1"/>
</dbReference>
<dbReference type="GO" id="GO:0005886">
    <property type="term" value="C:plasma membrane"/>
    <property type="evidence" value="ECO:0007669"/>
    <property type="project" value="UniProtKB-SubCell"/>
</dbReference>
<feature type="transmembrane region" description="Helical" evidence="9">
    <location>
        <begin position="30"/>
        <end position="50"/>
    </location>
</feature>
<evidence type="ECO:0000256" key="2">
    <source>
        <dbReference type="ARBA" id="ARBA00010692"/>
    </source>
</evidence>
<evidence type="ECO:0000256" key="8">
    <source>
        <dbReference type="PIRNR" id="PIRNR016661"/>
    </source>
</evidence>
<dbReference type="PIRSF" id="PIRSF016661">
    <property type="entry name" value="BioY"/>
    <property type="match status" value="1"/>
</dbReference>
<keyword evidence="6 9" id="KW-1133">Transmembrane helix</keyword>
<dbReference type="GO" id="GO:0015225">
    <property type="term" value="F:biotin transmembrane transporter activity"/>
    <property type="evidence" value="ECO:0007669"/>
    <property type="project" value="UniProtKB-UniRule"/>
</dbReference>
<evidence type="ECO:0000313" key="10">
    <source>
        <dbReference type="EMBL" id="RLY03748.1"/>
    </source>
</evidence>
<protein>
    <recommendedName>
        <fullName evidence="8">Biotin transporter</fullName>
    </recommendedName>
</protein>
<organism evidence="10 11">
    <name type="scientific">Streptococcus hillyeri</name>
    <dbReference type="NCBI Taxonomy" id="2282420"/>
    <lineage>
        <taxon>Bacteria</taxon>
        <taxon>Bacillati</taxon>
        <taxon>Bacillota</taxon>
        <taxon>Bacilli</taxon>
        <taxon>Lactobacillales</taxon>
        <taxon>Streptococcaceae</taxon>
        <taxon>Streptococcus</taxon>
    </lineage>
</organism>
<accession>A0A3L9DU02</accession>
<name>A0A3L9DU02_9STRE</name>
<dbReference type="RefSeq" id="WP_121835049.1">
    <property type="nucleotide sequence ID" value="NZ_CP163513.1"/>
</dbReference>
<dbReference type="PANTHER" id="PTHR34295:SF4">
    <property type="entry name" value="BIOTIN TRANSPORTER BIOY-RELATED"/>
    <property type="match status" value="1"/>
</dbReference>
<dbReference type="Proteomes" id="UP000279194">
    <property type="component" value="Unassembled WGS sequence"/>
</dbReference>
<evidence type="ECO:0000256" key="1">
    <source>
        <dbReference type="ARBA" id="ARBA00004651"/>
    </source>
</evidence>
<evidence type="ECO:0000256" key="4">
    <source>
        <dbReference type="ARBA" id="ARBA00022475"/>
    </source>
</evidence>
<dbReference type="EMBL" id="RCVM01000006">
    <property type="protein sequence ID" value="RLY03748.1"/>
    <property type="molecule type" value="Genomic_DNA"/>
</dbReference>
<keyword evidence="7 8" id="KW-0472">Membrane</keyword>
<evidence type="ECO:0000313" key="11">
    <source>
        <dbReference type="Proteomes" id="UP000279194"/>
    </source>
</evidence>
<keyword evidence="4 8" id="KW-1003">Cell membrane</keyword>
<comment type="caution">
    <text evidence="10">The sequence shown here is derived from an EMBL/GenBank/DDBJ whole genome shotgun (WGS) entry which is preliminary data.</text>
</comment>
<evidence type="ECO:0000256" key="9">
    <source>
        <dbReference type="SAM" id="Phobius"/>
    </source>
</evidence>
<feature type="transmembrane region" description="Helical" evidence="9">
    <location>
        <begin position="81"/>
        <end position="101"/>
    </location>
</feature>
<feature type="transmembrane region" description="Helical" evidence="9">
    <location>
        <begin position="147"/>
        <end position="169"/>
    </location>
</feature>
<gene>
    <name evidence="10" type="ORF">EAF07_04235</name>
</gene>
<feature type="transmembrane region" description="Helical" evidence="9">
    <location>
        <begin position="113"/>
        <end position="135"/>
    </location>
</feature>
<dbReference type="InterPro" id="IPR003784">
    <property type="entry name" value="BioY"/>
</dbReference>
<dbReference type="PANTHER" id="PTHR34295">
    <property type="entry name" value="BIOTIN TRANSPORTER BIOY"/>
    <property type="match status" value="1"/>
</dbReference>
<keyword evidence="5 9" id="KW-0812">Transmembrane</keyword>
<evidence type="ECO:0000256" key="3">
    <source>
        <dbReference type="ARBA" id="ARBA00022448"/>
    </source>
</evidence>
<evidence type="ECO:0000256" key="5">
    <source>
        <dbReference type="ARBA" id="ARBA00022692"/>
    </source>
</evidence>
<reference evidence="10 11" key="1">
    <citation type="submission" date="2018-10" db="EMBL/GenBank/DDBJ databases">
        <title>Streptococcus hillyeri sp. nov., isolated from equine tracheal sample.</title>
        <authorList>
            <person name="Macfadyen A.C."/>
            <person name="Waller A."/>
            <person name="Paterson G.K."/>
        </authorList>
    </citation>
    <scope>NUCLEOTIDE SEQUENCE [LARGE SCALE GENOMIC DNA]</scope>
    <source>
        <strain evidence="10 11">28462</strain>
    </source>
</reference>
<evidence type="ECO:0000256" key="6">
    <source>
        <dbReference type="ARBA" id="ARBA00022989"/>
    </source>
</evidence>
<comment type="similarity">
    <text evidence="2 8">Belongs to the BioY family.</text>
</comment>
<feature type="transmembrane region" description="Helical" evidence="9">
    <location>
        <begin position="57"/>
        <end position="75"/>
    </location>
</feature>
<dbReference type="AlphaFoldDB" id="A0A3L9DU02"/>
<feature type="transmembrane region" description="Helical" evidence="9">
    <location>
        <begin position="7"/>
        <end position="24"/>
    </location>
</feature>
<comment type="subcellular location">
    <subcellularLocation>
        <location evidence="1 8">Cell membrane</location>
        <topology evidence="1 8">Multi-pass membrane protein</topology>
    </subcellularLocation>
</comment>
<dbReference type="OrthoDB" id="9803495at2"/>
<keyword evidence="11" id="KW-1185">Reference proteome</keyword>
<sequence>MSTKVRDLVYIAMMATLIIILGNIPGIPLGFIPVPIVLQNLAIMLAGVLLGAKRGTLSVLLFLLLGTIIPAFSGGSNTIPVLMGPTAGYVVSWIGVPLLIGTGLSKLPTKNPILTFVIICLGGVLFVDVLGAIWLAHMTEMTLDAALWANLAFIPGDTLKAIVATLVAVKYSHVVKNSNS</sequence>
<dbReference type="Gene3D" id="1.10.1760.20">
    <property type="match status" value="1"/>
</dbReference>
<keyword evidence="3 8" id="KW-0813">Transport</keyword>
<evidence type="ECO:0000256" key="7">
    <source>
        <dbReference type="ARBA" id="ARBA00023136"/>
    </source>
</evidence>
<proteinExistence type="inferred from homology"/>